<feature type="signal peptide" evidence="1">
    <location>
        <begin position="1"/>
        <end position="18"/>
    </location>
</feature>
<sequence>MLVKILILLACFGGIAFGAVSPDVDVWIHTTSQSALPLKAVYGGYDWDGSPLYVGRAYHKGSLIAAKVSPSRGAAFVSYYGKEHIKSNYDVLVGEGYHWVADNYGHVPAKAVSSGKGSSGETLYIGRAKHKNSLVVGKIHQSHGCLYIPYAGKEISIKNYEVLVRY</sequence>
<evidence type="ECO:0000313" key="2">
    <source>
        <dbReference type="EMBL" id="KPU74420.1"/>
    </source>
</evidence>
<evidence type="ECO:0000313" key="3">
    <source>
        <dbReference type="Proteomes" id="UP000007801"/>
    </source>
</evidence>
<protein>
    <submittedName>
        <fullName evidence="2">Uncharacterized protein</fullName>
    </submittedName>
</protein>
<dbReference type="EMBL" id="CH902624">
    <property type="protein sequence ID" value="KPU74420.1"/>
    <property type="molecule type" value="Genomic_DNA"/>
</dbReference>
<organism evidence="2 3">
    <name type="scientific">Drosophila ananassae</name>
    <name type="common">Fruit fly</name>
    <dbReference type="NCBI Taxonomy" id="7217"/>
    <lineage>
        <taxon>Eukaryota</taxon>
        <taxon>Metazoa</taxon>
        <taxon>Ecdysozoa</taxon>
        <taxon>Arthropoda</taxon>
        <taxon>Hexapoda</taxon>
        <taxon>Insecta</taxon>
        <taxon>Pterygota</taxon>
        <taxon>Neoptera</taxon>
        <taxon>Endopterygota</taxon>
        <taxon>Diptera</taxon>
        <taxon>Brachycera</taxon>
        <taxon>Muscomorpha</taxon>
        <taxon>Ephydroidea</taxon>
        <taxon>Drosophilidae</taxon>
        <taxon>Drosophila</taxon>
        <taxon>Sophophora</taxon>
    </lineage>
</organism>
<dbReference type="SMR" id="A0A0N8NZI5"/>
<dbReference type="KEGG" id="dan:26515029"/>
<dbReference type="STRING" id="7217.A0A0N8NZI5"/>
<accession>A0A0N8NZI5</accession>
<dbReference type="AlphaFoldDB" id="A0A0N8NZI5"/>
<proteinExistence type="predicted"/>
<dbReference type="InParanoid" id="A0A0N8NZI5"/>
<dbReference type="InterPro" id="IPR006616">
    <property type="entry name" value="DM9_repeat"/>
</dbReference>
<dbReference type="SMART" id="SM00696">
    <property type="entry name" value="DM9"/>
    <property type="match status" value="2"/>
</dbReference>
<gene>
    <name evidence="2" type="primary">Dana\GF27620</name>
    <name evidence="2" type="ORF">GF27620</name>
</gene>
<dbReference type="PANTHER" id="PTHR31649:SF10">
    <property type="entry name" value="IP19903P-RELATED"/>
    <property type="match status" value="1"/>
</dbReference>
<dbReference type="OrthoDB" id="1925699at2759"/>
<name>A0A0N8NZI5_DROAN</name>
<dbReference type="Pfam" id="PF11901">
    <property type="entry name" value="DM9"/>
    <property type="match status" value="1"/>
</dbReference>
<keyword evidence="3" id="KW-1185">Reference proteome</keyword>
<reference evidence="2 3" key="1">
    <citation type="journal article" date="2007" name="Nature">
        <title>Evolution of genes and genomes on the Drosophila phylogeny.</title>
        <authorList>
            <consortium name="Drosophila 12 Genomes Consortium"/>
            <person name="Clark A.G."/>
            <person name="Eisen M.B."/>
            <person name="Smith D.R."/>
            <person name="Bergman C.M."/>
            <person name="Oliver B."/>
            <person name="Markow T.A."/>
            <person name="Kaufman T.C."/>
            <person name="Kellis M."/>
            <person name="Gelbart W."/>
            <person name="Iyer V.N."/>
            <person name="Pollard D.A."/>
            <person name="Sackton T.B."/>
            <person name="Larracuente A.M."/>
            <person name="Singh N.D."/>
            <person name="Abad J.P."/>
            <person name="Abt D.N."/>
            <person name="Adryan B."/>
            <person name="Aguade M."/>
            <person name="Akashi H."/>
            <person name="Anderson W.W."/>
            <person name="Aquadro C.F."/>
            <person name="Ardell D.H."/>
            <person name="Arguello R."/>
            <person name="Artieri C.G."/>
            <person name="Barbash D.A."/>
            <person name="Barker D."/>
            <person name="Barsanti P."/>
            <person name="Batterham P."/>
            <person name="Batzoglou S."/>
            <person name="Begun D."/>
            <person name="Bhutkar A."/>
            <person name="Blanco E."/>
            <person name="Bosak S.A."/>
            <person name="Bradley R.K."/>
            <person name="Brand A.D."/>
            <person name="Brent M.R."/>
            <person name="Brooks A.N."/>
            <person name="Brown R.H."/>
            <person name="Butlin R.K."/>
            <person name="Caggese C."/>
            <person name="Calvi B.R."/>
            <person name="Bernardo de Carvalho A."/>
            <person name="Caspi A."/>
            <person name="Castrezana S."/>
            <person name="Celniker S.E."/>
            <person name="Chang J.L."/>
            <person name="Chapple C."/>
            <person name="Chatterji S."/>
            <person name="Chinwalla A."/>
            <person name="Civetta A."/>
            <person name="Clifton S.W."/>
            <person name="Comeron J.M."/>
            <person name="Costello J.C."/>
            <person name="Coyne J.A."/>
            <person name="Daub J."/>
            <person name="David R.G."/>
            <person name="Delcher A.L."/>
            <person name="Delehaunty K."/>
            <person name="Do C.B."/>
            <person name="Ebling H."/>
            <person name="Edwards K."/>
            <person name="Eickbush T."/>
            <person name="Evans J.D."/>
            <person name="Filipski A."/>
            <person name="Findeiss S."/>
            <person name="Freyhult E."/>
            <person name="Fulton L."/>
            <person name="Fulton R."/>
            <person name="Garcia A.C."/>
            <person name="Gardiner A."/>
            <person name="Garfield D.A."/>
            <person name="Garvin B.E."/>
            <person name="Gibson G."/>
            <person name="Gilbert D."/>
            <person name="Gnerre S."/>
            <person name="Godfrey J."/>
            <person name="Good R."/>
            <person name="Gotea V."/>
            <person name="Gravely B."/>
            <person name="Greenberg A.J."/>
            <person name="Griffiths-Jones S."/>
            <person name="Gross S."/>
            <person name="Guigo R."/>
            <person name="Gustafson E.A."/>
            <person name="Haerty W."/>
            <person name="Hahn M.W."/>
            <person name="Halligan D.L."/>
            <person name="Halpern A.L."/>
            <person name="Halter G.M."/>
            <person name="Han M.V."/>
            <person name="Heger A."/>
            <person name="Hillier L."/>
            <person name="Hinrichs A.S."/>
            <person name="Holmes I."/>
            <person name="Hoskins R.A."/>
            <person name="Hubisz M.J."/>
            <person name="Hultmark D."/>
            <person name="Huntley M.A."/>
            <person name="Jaffe D.B."/>
            <person name="Jagadeeshan S."/>
            <person name="Jeck W.R."/>
            <person name="Johnson J."/>
            <person name="Jones C.D."/>
            <person name="Jordan W.C."/>
            <person name="Karpen G.H."/>
            <person name="Kataoka E."/>
            <person name="Keightley P.D."/>
            <person name="Kheradpour P."/>
            <person name="Kirkness E.F."/>
            <person name="Koerich L.B."/>
            <person name="Kristiansen K."/>
            <person name="Kudrna D."/>
            <person name="Kulathinal R.J."/>
            <person name="Kumar S."/>
            <person name="Kwok R."/>
            <person name="Lander E."/>
            <person name="Langley C.H."/>
            <person name="Lapoint R."/>
            <person name="Lazzaro B.P."/>
            <person name="Lee S.J."/>
            <person name="Levesque L."/>
            <person name="Li R."/>
            <person name="Lin C.F."/>
            <person name="Lin M.F."/>
            <person name="Lindblad-Toh K."/>
            <person name="Llopart A."/>
            <person name="Long M."/>
            <person name="Low L."/>
            <person name="Lozovsky E."/>
            <person name="Lu J."/>
            <person name="Luo M."/>
            <person name="Machado C.A."/>
            <person name="Makalowski W."/>
            <person name="Marzo M."/>
            <person name="Matsuda M."/>
            <person name="Matzkin L."/>
            <person name="McAllister B."/>
            <person name="McBride C.S."/>
            <person name="McKernan B."/>
            <person name="McKernan K."/>
            <person name="Mendez-Lago M."/>
            <person name="Minx P."/>
            <person name="Mollenhauer M.U."/>
            <person name="Montooth K."/>
            <person name="Mount S.M."/>
            <person name="Mu X."/>
            <person name="Myers E."/>
            <person name="Negre B."/>
            <person name="Newfeld S."/>
            <person name="Nielsen R."/>
            <person name="Noor M.A."/>
            <person name="O'Grady P."/>
            <person name="Pachter L."/>
            <person name="Papaceit M."/>
            <person name="Parisi M.J."/>
            <person name="Parisi M."/>
            <person name="Parts L."/>
            <person name="Pedersen J.S."/>
            <person name="Pesole G."/>
            <person name="Phillippy A.M."/>
            <person name="Ponting C.P."/>
            <person name="Pop M."/>
            <person name="Porcelli D."/>
            <person name="Powell J.R."/>
            <person name="Prohaska S."/>
            <person name="Pruitt K."/>
            <person name="Puig M."/>
            <person name="Quesneville H."/>
            <person name="Ram K.R."/>
            <person name="Rand D."/>
            <person name="Rasmussen M.D."/>
            <person name="Reed L.K."/>
            <person name="Reenan R."/>
            <person name="Reily A."/>
            <person name="Remington K.A."/>
            <person name="Rieger T.T."/>
            <person name="Ritchie M.G."/>
            <person name="Robin C."/>
            <person name="Rogers Y.H."/>
            <person name="Rohde C."/>
            <person name="Rozas J."/>
            <person name="Rubenfield M.J."/>
            <person name="Ruiz A."/>
            <person name="Russo S."/>
            <person name="Salzberg S.L."/>
            <person name="Sanchez-Gracia A."/>
            <person name="Saranga D.J."/>
            <person name="Sato H."/>
            <person name="Schaeffer S.W."/>
            <person name="Schatz M.C."/>
            <person name="Schlenke T."/>
            <person name="Schwartz R."/>
            <person name="Segarra C."/>
            <person name="Singh R.S."/>
            <person name="Sirot L."/>
            <person name="Sirota M."/>
            <person name="Sisneros N.B."/>
            <person name="Smith C.D."/>
            <person name="Smith T.F."/>
            <person name="Spieth J."/>
            <person name="Stage D.E."/>
            <person name="Stark A."/>
            <person name="Stephan W."/>
            <person name="Strausberg R.L."/>
            <person name="Strempel S."/>
            <person name="Sturgill D."/>
            <person name="Sutton G."/>
            <person name="Sutton G.G."/>
            <person name="Tao W."/>
            <person name="Teichmann S."/>
            <person name="Tobari Y.N."/>
            <person name="Tomimura Y."/>
            <person name="Tsolas J.M."/>
            <person name="Valente V.L."/>
            <person name="Venter E."/>
            <person name="Venter J.C."/>
            <person name="Vicario S."/>
            <person name="Vieira F.G."/>
            <person name="Vilella A.J."/>
            <person name="Villasante A."/>
            <person name="Walenz B."/>
            <person name="Wang J."/>
            <person name="Wasserman M."/>
            <person name="Watts T."/>
            <person name="Wilson D."/>
            <person name="Wilson R.K."/>
            <person name="Wing R.A."/>
            <person name="Wolfner M.F."/>
            <person name="Wong A."/>
            <person name="Wong G.K."/>
            <person name="Wu C.I."/>
            <person name="Wu G."/>
            <person name="Yamamoto D."/>
            <person name="Yang H.P."/>
            <person name="Yang S.P."/>
            <person name="Yorke J.A."/>
            <person name="Yoshida K."/>
            <person name="Zdobnov E."/>
            <person name="Zhang P."/>
            <person name="Zhang Y."/>
            <person name="Zimin A.V."/>
            <person name="Baldwin J."/>
            <person name="Abdouelleil A."/>
            <person name="Abdulkadir J."/>
            <person name="Abebe A."/>
            <person name="Abera B."/>
            <person name="Abreu J."/>
            <person name="Acer S.C."/>
            <person name="Aftuck L."/>
            <person name="Alexander A."/>
            <person name="An P."/>
            <person name="Anderson E."/>
            <person name="Anderson S."/>
            <person name="Arachi H."/>
            <person name="Azer M."/>
            <person name="Bachantsang P."/>
            <person name="Barry A."/>
            <person name="Bayul T."/>
            <person name="Berlin A."/>
            <person name="Bessette D."/>
            <person name="Bloom T."/>
            <person name="Blye J."/>
            <person name="Boguslavskiy L."/>
            <person name="Bonnet C."/>
            <person name="Boukhgalter B."/>
            <person name="Bourzgui I."/>
            <person name="Brown A."/>
            <person name="Cahill P."/>
            <person name="Channer S."/>
            <person name="Cheshatsang Y."/>
            <person name="Chuda L."/>
            <person name="Citroen M."/>
            <person name="Collymore A."/>
            <person name="Cooke P."/>
            <person name="Costello M."/>
            <person name="D'Aco K."/>
            <person name="Daza R."/>
            <person name="De Haan G."/>
            <person name="DeGray S."/>
            <person name="DeMaso C."/>
            <person name="Dhargay N."/>
            <person name="Dooley K."/>
            <person name="Dooley E."/>
            <person name="Doricent M."/>
            <person name="Dorje P."/>
            <person name="Dorjee K."/>
            <person name="Dupes A."/>
            <person name="Elong R."/>
            <person name="Falk J."/>
            <person name="Farina A."/>
            <person name="Faro S."/>
            <person name="Ferguson D."/>
            <person name="Fisher S."/>
            <person name="Foley C.D."/>
            <person name="Franke A."/>
            <person name="Friedrich D."/>
            <person name="Gadbois L."/>
            <person name="Gearin G."/>
            <person name="Gearin C.R."/>
            <person name="Giannoukos G."/>
            <person name="Goode T."/>
            <person name="Graham J."/>
            <person name="Grandbois E."/>
            <person name="Grewal S."/>
            <person name="Gyaltsen K."/>
            <person name="Hafez N."/>
            <person name="Hagos B."/>
            <person name="Hall J."/>
            <person name="Henson C."/>
            <person name="Hollinger A."/>
            <person name="Honan T."/>
            <person name="Huard M.D."/>
            <person name="Hughes L."/>
            <person name="Hurhula B."/>
            <person name="Husby M.E."/>
            <person name="Kamat A."/>
            <person name="Kanga B."/>
            <person name="Kashin S."/>
            <person name="Khazanovich D."/>
            <person name="Kisner P."/>
            <person name="Lance K."/>
            <person name="Lara M."/>
            <person name="Lee W."/>
            <person name="Lennon N."/>
            <person name="Letendre F."/>
            <person name="LeVine R."/>
            <person name="Lipovsky A."/>
            <person name="Liu X."/>
            <person name="Liu J."/>
            <person name="Liu S."/>
            <person name="Lokyitsang T."/>
            <person name="Lokyitsang Y."/>
            <person name="Lubonja R."/>
            <person name="Lui A."/>
            <person name="MacDonald P."/>
            <person name="Magnisalis V."/>
            <person name="Maru K."/>
            <person name="Matthews C."/>
            <person name="McCusker W."/>
            <person name="McDonough S."/>
            <person name="Mehta T."/>
            <person name="Meldrim J."/>
            <person name="Meneus L."/>
            <person name="Mihai O."/>
            <person name="Mihalev A."/>
            <person name="Mihova T."/>
            <person name="Mittelman R."/>
            <person name="Mlenga V."/>
            <person name="Montmayeur A."/>
            <person name="Mulrain L."/>
            <person name="Navidi A."/>
            <person name="Naylor J."/>
            <person name="Negash T."/>
            <person name="Nguyen T."/>
            <person name="Nguyen N."/>
            <person name="Nicol R."/>
            <person name="Norbu C."/>
            <person name="Norbu N."/>
            <person name="Novod N."/>
            <person name="O'Neill B."/>
            <person name="Osman S."/>
            <person name="Markiewicz E."/>
            <person name="Oyono O.L."/>
            <person name="Patti C."/>
            <person name="Phunkhang P."/>
            <person name="Pierre F."/>
            <person name="Priest M."/>
            <person name="Raghuraman S."/>
            <person name="Rege F."/>
            <person name="Reyes R."/>
            <person name="Rise C."/>
            <person name="Rogov P."/>
            <person name="Ross K."/>
            <person name="Ryan E."/>
            <person name="Settipalli S."/>
            <person name="Shea T."/>
            <person name="Sherpa N."/>
            <person name="Shi L."/>
            <person name="Shih D."/>
            <person name="Sparrow T."/>
            <person name="Spaulding J."/>
            <person name="Stalker J."/>
            <person name="Stange-Thomann N."/>
            <person name="Stavropoulos S."/>
            <person name="Stone C."/>
            <person name="Strader C."/>
            <person name="Tesfaye S."/>
            <person name="Thomson T."/>
            <person name="Thoulutsang Y."/>
            <person name="Thoulutsang D."/>
            <person name="Topham K."/>
            <person name="Topping I."/>
            <person name="Tsamla T."/>
            <person name="Vassiliev H."/>
            <person name="Vo A."/>
            <person name="Wangchuk T."/>
            <person name="Wangdi T."/>
            <person name="Weiand M."/>
            <person name="Wilkinson J."/>
            <person name="Wilson A."/>
            <person name="Yadav S."/>
            <person name="Young G."/>
            <person name="Yu Q."/>
            <person name="Zembek L."/>
            <person name="Zhong D."/>
            <person name="Zimmer A."/>
            <person name="Zwirko Z."/>
            <person name="Jaffe D.B."/>
            <person name="Alvarez P."/>
            <person name="Brockman W."/>
            <person name="Butler J."/>
            <person name="Chin C."/>
            <person name="Gnerre S."/>
            <person name="Grabherr M."/>
            <person name="Kleber M."/>
            <person name="Mauceli E."/>
            <person name="MacCallum I."/>
        </authorList>
    </citation>
    <scope>NUCLEOTIDE SEQUENCE [LARGE SCALE GENOMIC DNA]</scope>
    <source>
        <strain evidence="3">Tucson 14024-0371.13</strain>
    </source>
</reference>
<evidence type="ECO:0000256" key="1">
    <source>
        <dbReference type="SAM" id="SignalP"/>
    </source>
</evidence>
<feature type="chain" id="PRO_5006028978" evidence="1">
    <location>
        <begin position="19"/>
        <end position="166"/>
    </location>
</feature>
<keyword evidence="1" id="KW-0732">Signal</keyword>
<dbReference type="PANTHER" id="PTHR31649">
    <property type="entry name" value="AGAP009604-PA"/>
    <property type="match status" value="1"/>
</dbReference>
<dbReference type="Proteomes" id="UP000007801">
    <property type="component" value="Unassembled WGS sequence"/>
</dbReference>